<protein>
    <submittedName>
        <fullName evidence="1">Nucleic acid-binding protein</fullName>
    </submittedName>
</protein>
<dbReference type="RefSeq" id="WP_354493557.1">
    <property type="nucleotide sequence ID" value="NZ_JBEPMC010000010.1"/>
</dbReference>
<evidence type="ECO:0000313" key="2">
    <source>
        <dbReference type="Proteomes" id="UP001549204"/>
    </source>
</evidence>
<accession>A0ABV2GUM3</accession>
<name>A0ABV2GUM3_9HYPH</name>
<organism evidence="1 2">
    <name type="scientific">Mesorhizobium robiniae</name>
    <dbReference type="NCBI Taxonomy" id="559315"/>
    <lineage>
        <taxon>Bacteria</taxon>
        <taxon>Pseudomonadati</taxon>
        <taxon>Pseudomonadota</taxon>
        <taxon>Alphaproteobacteria</taxon>
        <taxon>Hyphomicrobiales</taxon>
        <taxon>Phyllobacteriaceae</taxon>
        <taxon>Mesorhizobium</taxon>
    </lineage>
</organism>
<dbReference type="SUPFAM" id="SSF88723">
    <property type="entry name" value="PIN domain-like"/>
    <property type="match status" value="1"/>
</dbReference>
<gene>
    <name evidence="1" type="ORF">ABID19_005048</name>
</gene>
<dbReference type="InterPro" id="IPR029060">
    <property type="entry name" value="PIN-like_dom_sf"/>
</dbReference>
<sequence>MAFDLRSALRSLKPQKLVARLERRPDSDLSWAGDEPPVGGVLLLDTSVYLDVLQGRTPEAVDDLLTYRLCHHSAVCLAELTHVFGRLNPAHKTTKTVLKAVNETIEDIPAHRLHAPDATAWGRAGVVAGLLFRLGHLPKGEGHERRFLNDALIHHQAGLLGATVLTGNIRDFDYLNQLVPSVRVIFYRTVAGSLSQI</sequence>
<dbReference type="Gene3D" id="3.40.50.1010">
    <property type="entry name" value="5'-nuclease"/>
    <property type="match status" value="1"/>
</dbReference>
<reference evidence="1 2" key="1">
    <citation type="submission" date="2024-06" db="EMBL/GenBank/DDBJ databases">
        <title>Genomic Encyclopedia of Type Strains, Phase IV (KMG-IV): sequencing the most valuable type-strain genomes for metagenomic binning, comparative biology and taxonomic classification.</title>
        <authorList>
            <person name="Goeker M."/>
        </authorList>
    </citation>
    <scope>NUCLEOTIDE SEQUENCE [LARGE SCALE GENOMIC DNA]</scope>
    <source>
        <strain evidence="1 2">DSM 100022</strain>
    </source>
</reference>
<comment type="caution">
    <text evidence="1">The sequence shown here is derived from an EMBL/GenBank/DDBJ whole genome shotgun (WGS) entry which is preliminary data.</text>
</comment>
<dbReference type="Proteomes" id="UP001549204">
    <property type="component" value="Unassembled WGS sequence"/>
</dbReference>
<proteinExistence type="predicted"/>
<dbReference type="EMBL" id="JBEPMC010000010">
    <property type="protein sequence ID" value="MET3581990.1"/>
    <property type="molecule type" value="Genomic_DNA"/>
</dbReference>
<evidence type="ECO:0000313" key="1">
    <source>
        <dbReference type="EMBL" id="MET3581990.1"/>
    </source>
</evidence>
<keyword evidence="2" id="KW-1185">Reference proteome</keyword>